<dbReference type="GO" id="GO:0006508">
    <property type="term" value="P:proteolysis"/>
    <property type="evidence" value="ECO:0007669"/>
    <property type="project" value="UniProtKB-KW"/>
</dbReference>
<proteinExistence type="predicted"/>
<organism evidence="1 2">
    <name type="scientific">Nocardioides zeae</name>
    <dbReference type="NCBI Taxonomy" id="1457234"/>
    <lineage>
        <taxon>Bacteria</taxon>
        <taxon>Bacillati</taxon>
        <taxon>Actinomycetota</taxon>
        <taxon>Actinomycetes</taxon>
        <taxon>Propionibacteriales</taxon>
        <taxon>Nocardioidaceae</taxon>
        <taxon>Nocardioides</taxon>
    </lineage>
</organism>
<dbReference type="SUPFAM" id="SSF48452">
    <property type="entry name" value="TPR-like"/>
    <property type="match status" value="1"/>
</dbReference>
<dbReference type="Pfam" id="PF14559">
    <property type="entry name" value="TPR_19"/>
    <property type="match status" value="1"/>
</dbReference>
<dbReference type="RefSeq" id="WP_307198947.1">
    <property type="nucleotide sequence ID" value="NZ_JAUTAN010000001.1"/>
</dbReference>
<dbReference type="Gene3D" id="1.25.40.10">
    <property type="entry name" value="Tetratricopeptide repeat domain"/>
    <property type="match status" value="1"/>
</dbReference>
<accession>A0AAJ1U3E4</accession>
<dbReference type="InterPro" id="IPR011990">
    <property type="entry name" value="TPR-like_helical_dom_sf"/>
</dbReference>
<evidence type="ECO:0000313" key="2">
    <source>
        <dbReference type="Proteomes" id="UP001239215"/>
    </source>
</evidence>
<gene>
    <name evidence="1" type="ORF">QE405_000816</name>
</gene>
<reference evidence="1" key="1">
    <citation type="submission" date="2023-07" db="EMBL/GenBank/DDBJ databases">
        <title>Functional and genomic diversity of the sorghum phyllosphere microbiome.</title>
        <authorList>
            <person name="Shade A."/>
        </authorList>
    </citation>
    <scope>NUCLEOTIDE SEQUENCE</scope>
    <source>
        <strain evidence="1">SORGH_AS_1067</strain>
    </source>
</reference>
<comment type="caution">
    <text evidence="1">The sequence shown here is derived from an EMBL/GenBank/DDBJ whole genome shotgun (WGS) entry which is preliminary data.</text>
</comment>
<dbReference type="Proteomes" id="UP001239215">
    <property type="component" value="Unassembled WGS sequence"/>
</dbReference>
<dbReference type="EMBL" id="JAUTAN010000001">
    <property type="protein sequence ID" value="MDQ1103532.1"/>
    <property type="molecule type" value="Genomic_DNA"/>
</dbReference>
<keyword evidence="1" id="KW-0645">Protease</keyword>
<keyword evidence="1" id="KW-0378">Hydrolase</keyword>
<dbReference type="AlphaFoldDB" id="A0AAJ1U3E4"/>
<name>A0AAJ1U3E4_9ACTN</name>
<dbReference type="GO" id="GO:0008233">
    <property type="term" value="F:peptidase activity"/>
    <property type="evidence" value="ECO:0007669"/>
    <property type="project" value="UniProtKB-KW"/>
</dbReference>
<sequence length="153" mass="17176">MTEHTDWTEQVEQISAPAIVFPGQAQDATSAHRAAFDLLARRAPAEALALIEPALELDPENYGLRSLRAWAFLMRAQLQRAESELQGLVDENPSDDWARHALARSLERQSRFEDALPHARLSAAMTGDPEHESTALRIERRLAERRGTLEDLV</sequence>
<evidence type="ECO:0000313" key="1">
    <source>
        <dbReference type="EMBL" id="MDQ1103532.1"/>
    </source>
</evidence>
<protein>
    <submittedName>
        <fullName evidence="1">Zn-dependent protease</fullName>
    </submittedName>
</protein>